<dbReference type="KEGG" id="cyp:PCC8801_0617"/>
<reference evidence="2" key="1">
    <citation type="journal article" date="2011" name="MBio">
        <title>Novel metabolic attributes of the genus Cyanothece, comprising a group of unicellular nitrogen-fixing Cyanobacteria.</title>
        <authorList>
            <person name="Bandyopadhyay A."/>
            <person name="Elvitigala T."/>
            <person name="Welsh E."/>
            <person name="Stockel J."/>
            <person name="Liberton M."/>
            <person name="Min H."/>
            <person name="Sherman L.A."/>
            <person name="Pakrasi H.B."/>
        </authorList>
    </citation>
    <scope>NUCLEOTIDE SEQUENCE [LARGE SCALE GENOMIC DNA]</scope>
    <source>
        <strain evidence="2">PCC 8801</strain>
    </source>
</reference>
<evidence type="ECO:0008006" key="3">
    <source>
        <dbReference type="Google" id="ProtNLM"/>
    </source>
</evidence>
<dbReference type="RefSeq" id="WP_012593982.1">
    <property type="nucleotide sequence ID" value="NC_011726.1"/>
</dbReference>
<evidence type="ECO:0000313" key="2">
    <source>
        <dbReference type="Proteomes" id="UP000008204"/>
    </source>
</evidence>
<dbReference type="Pfam" id="PF23856">
    <property type="entry name" value="DUF7219"/>
    <property type="match status" value="1"/>
</dbReference>
<protein>
    <recommendedName>
        <fullName evidence="3">Isopropylmalate/homocitrate/citramalate synthase</fullName>
    </recommendedName>
</protein>
<organism evidence="1 2">
    <name type="scientific">Rippkaea orientalis (strain PCC 8801 / RF-1)</name>
    <name type="common">Cyanothece sp. (strain PCC 8801)</name>
    <dbReference type="NCBI Taxonomy" id="41431"/>
    <lineage>
        <taxon>Bacteria</taxon>
        <taxon>Bacillati</taxon>
        <taxon>Cyanobacteriota</taxon>
        <taxon>Cyanophyceae</taxon>
        <taxon>Oscillatoriophycideae</taxon>
        <taxon>Chroococcales</taxon>
        <taxon>Aphanothecaceae</taxon>
        <taxon>Rippkaea</taxon>
        <taxon>Rippkaea orientalis</taxon>
    </lineage>
</organism>
<dbReference type="AlphaFoldDB" id="B7JWQ9"/>
<dbReference type="STRING" id="41431.PCC8801_0617"/>
<dbReference type="InterPro" id="IPR055643">
    <property type="entry name" value="DUF7219"/>
</dbReference>
<sequence>MKAFNNSSQHNFLCPLTRYYGKFTPNTFIFNANLQDFACRVNYISNLHTGGKLSSEEAYQQVEVLWKQLTTAKKTMISLDGDD</sequence>
<dbReference type="eggNOG" id="ENOG5030R38">
    <property type="taxonomic scope" value="Bacteria"/>
</dbReference>
<evidence type="ECO:0000313" key="1">
    <source>
        <dbReference type="EMBL" id="ACK64705.1"/>
    </source>
</evidence>
<dbReference type="OrthoDB" id="426986at2"/>
<keyword evidence="2" id="KW-1185">Reference proteome</keyword>
<accession>B7JWQ9</accession>
<dbReference type="HOGENOM" id="CLU_163892_1_0_3"/>
<name>B7JWQ9_RIPO1</name>
<dbReference type="Proteomes" id="UP000008204">
    <property type="component" value="Chromosome"/>
</dbReference>
<dbReference type="EMBL" id="CP001287">
    <property type="protein sequence ID" value="ACK64705.1"/>
    <property type="molecule type" value="Genomic_DNA"/>
</dbReference>
<proteinExistence type="predicted"/>
<gene>
    <name evidence="1" type="ordered locus">PCC8801_0617</name>
</gene>